<evidence type="ECO:0000256" key="5">
    <source>
        <dbReference type="ARBA" id="ARBA00023136"/>
    </source>
</evidence>
<organism evidence="7 8">
    <name type="scientific">Pyrocoelia pectoralis</name>
    <dbReference type="NCBI Taxonomy" id="417401"/>
    <lineage>
        <taxon>Eukaryota</taxon>
        <taxon>Metazoa</taxon>
        <taxon>Ecdysozoa</taxon>
        <taxon>Arthropoda</taxon>
        <taxon>Hexapoda</taxon>
        <taxon>Insecta</taxon>
        <taxon>Pterygota</taxon>
        <taxon>Neoptera</taxon>
        <taxon>Endopterygota</taxon>
        <taxon>Coleoptera</taxon>
        <taxon>Polyphaga</taxon>
        <taxon>Elateriformia</taxon>
        <taxon>Elateroidea</taxon>
        <taxon>Lampyridae</taxon>
        <taxon>Lampyrinae</taxon>
        <taxon>Pyrocoelia</taxon>
    </lineage>
</organism>
<keyword evidence="3 6" id="KW-0812">Transmembrane</keyword>
<keyword evidence="4 6" id="KW-1133">Transmembrane helix</keyword>
<proteinExistence type="inferred from homology"/>
<dbReference type="InterPro" id="IPR045214">
    <property type="entry name" value="Surf1/Surf4"/>
</dbReference>
<keyword evidence="6" id="KW-0999">Mitochondrion inner membrane</keyword>
<accession>A0AAN7V5W0</accession>
<name>A0AAN7V5W0_9COLE</name>
<evidence type="ECO:0000256" key="1">
    <source>
        <dbReference type="ARBA" id="ARBA00004370"/>
    </source>
</evidence>
<reference evidence="7 8" key="1">
    <citation type="journal article" date="2024" name="Insects">
        <title>An Improved Chromosome-Level Genome Assembly of the Firefly Pyrocoelia pectoralis.</title>
        <authorList>
            <person name="Fu X."/>
            <person name="Meyer-Rochow V.B."/>
            <person name="Ballantyne L."/>
            <person name="Zhu X."/>
        </authorList>
    </citation>
    <scope>NUCLEOTIDE SEQUENCE [LARGE SCALE GENOMIC DNA]</scope>
    <source>
        <strain evidence="7">XCY_ONT2</strain>
    </source>
</reference>
<comment type="caution">
    <text evidence="7">The sequence shown here is derived from an EMBL/GenBank/DDBJ whole genome shotgun (WGS) entry which is preliminary data.</text>
</comment>
<evidence type="ECO:0000313" key="8">
    <source>
        <dbReference type="Proteomes" id="UP001329430"/>
    </source>
</evidence>
<keyword evidence="6" id="KW-0496">Mitochondrion</keyword>
<gene>
    <name evidence="7" type="ORF">RI129_011568</name>
</gene>
<dbReference type="PANTHER" id="PTHR23427">
    <property type="entry name" value="SURFEIT LOCUS PROTEIN"/>
    <property type="match status" value="1"/>
</dbReference>
<protein>
    <recommendedName>
        <fullName evidence="6">SURF1-like protein</fullName>
    </recommendedName>
</protein>
<keyword evidence="8" id="KW-1185">Reference proteome</keyword>
<dbReference type="CDD" id="cd06662">
    <property type="entry name" value="SURF1"/>
    <property type="match status" value="1"/>
</dbReference>
<feature type="transmembrane region" description="Helical" evidence="6">
    <location>
        <begin position="45"/>
        <end position="64"/>
    </location>
</feature>
<dbReference type="GO" id="GO:0033617">
    <property type="term" value="P:mitochondrial respiratory chain complex IV assembly"/>
    <property type="evidence" value="ECO:0007669"/>
    <property type="project" value="TreeGrafter"/>
</dbReference>
<dbReference type="PROSITE" id="PS50895">
    <property type="entry name" value="SURF1"/>
    <property type="match status" value="1"/>
</dbReference>
<dbReference type="PANTHER" id="PTHR23427:SF2">
    <property type="entry name" value="SURFEIT LOCUS PROTEIN 1"/>
    <property type="match status" value="1"/>
</dbReference>
<dbReference type="Proteomes" id="UP001329430">
    <property type="component" value="Chromosome 9"/>
</dbReference>
<dbReference type="AlphaFoldDB" id="A0AAN7V5W0"/>
<evidence type="ECO:0000256" key="4">
    <source>
        <dbReference type="ARBA" id="ARBA00022989"/>
    </source>
</evidence>
<sequence>MFSSILRFSQCNLKFGLKFCNSMRCRSYNYSSTFKINKKKEIGPLGWFLLVIPGGTFALGTWQIQRKRWKETLIAELEKRTNAPTIELPQGTEQISELEFYPVHVRGQFDHSKELYIGPRSLLHHGDAVSSSSLFTTDSKAQGYLVITPFKLESRDETILVNRGWVSHKNKDPKVEKLDKLKGQLIWLVLYVFMKIDHSLYLRISLM</sequence>
<evidence type="ECO:0000256" key="6">
    <source>
        <dbReference type="RuleBase" id="RU363076"/>
    </source>
</evidence>
<comment type="subcellular location">
    <subcellularLocation>
        <location evidence="1">Membrane</location>
    </subcellularLocation>
    <subcellularLocation>
        <location evidence="6">Mitochondrion inner membrane</location>
        <topology evidence="6">Multi-pass membrane protein</topology>
    </subcellularLocation>
</comment>
<dbReference type="InterPro" id="IPR002994">
    <property type="entry name" value="Surf1/Shy1"/>
</dbReference>
<keyword evidence="5 6" id="KW-0472">Membrane</keyword>
<dbReference type="GO" id="GO:0005743">
    <property type="term" value="C:mitochondrial inner membrane"/>
    <property type="evidence" value="ECO:0007669"/>
    <property type="project" value="UniProtKB-SubCell"/>
</dbReference>
<evidence type="ECO:0000256" key="2">
    <source>
        <dbReference type="ARBA" id="ARBA00007165"/>
    </source>
</evidence>
<comment type="function">
    <text evidence="6">Probably involved in the biogenesis of the COX complex.</text>
</comment>
<evidence type="ECO:0000256" key="3">
    <source>
        <dbReference type="ARBA" id="ARBA00022692"/>
    </source>
</evidence>
<comment type="similarity">
    <text evidence="2 6">Belongs to the SURF1 family.</text>
</comment>
<evidence type="ECO:0000313" key="7">
    <source>
        <dbReference type="EMBL" id="KAK5639076.1"/>
    </source>
</evidence>
<dbReference type="EMBL" id="JAVRBK010000009">
    <property type="protein sequence ID" value="KAK5639076.1"/>
    <property type="molecule type" value="Genomic_DNA"/>
</dbReference>
<dbReference type="Pfam" id="PF02104">
    <property type="entry name" value="SURF1"/>
    <property type="match status" value="1"/>
</dbReference>
<comment type="caution">
    <text evidence="6">Lacks conserved residue(s) required for the propagation of feature annotation.</text>
</comment>